<organism evidence="1 2">
    <name type="scientific">Tissierella creatinophila DSM 6911</name>
    <dbReference type="NCBI Taxonomy" id="1123403"/>
    <lineage>
        <taxon>Bacteria</taxon>
        <taxon>Bacillati</taxon>
        <taxon>Bacillota</taxon>
        <taxon>Tissierellia</taxon>
        <taxon>Tissierellales</taxon>
        <taxon>Tissierellaceae</taxon>
        <taxon>Tissierella</taxon>
    </lineage>
</organism>
<accession>A0A1U7M5W7</accession>
<evidence type="ECO:0000313" key="1">
    <source>
        <dbReference type="EMBL" id="OLS02681.1"/>
    </source>
</evidence>
<evidence type="ECO:0000313" key="2">
    <source>
        <dbReference type="Proteomes" id="UP000186112"/>
    </source>
</evidence>
<dbReference type="EMBL" id="LTDM01000021">
    <property type="protein sequence ID" value="OLS02681.1"/>
    <property type="molecule type" value="Genomic_DNA"/>
</dbReference>
<dbReference type="AlphaFoldDB" id="A0A1U7M5W7"/>
<gene>
    <name evidence="1" type="ORF">TICRE_13260</name>
</gene>
<dbReference type="RefSeq" id="WP_075726361.1">
    <property type="nucleotide sequence ID" value="NZ_LTDM01000021.1"/>
</dbReference>
<keyword evidence="2" id="KW-1185">Reference proteome</keyword>
<reference evidence="1 2" key="1">
    <citation type="submission" date="2016-02" db="EMBL/GenBank/DDBJ databases">
        <title>Genome sequence of Tissierella creatinophila DSM 6911.</title>
        <authorList>
            <person name="Poehlein A."/>
            <person name="Daniel R."/>
        </authorList>
    </citation>
    <scope>NUCLEOTIDE SEQUENCE [LARGE SCALE GENOMIC DNA]</scope>
    <source>
        <strain evidence="1 2">DSM 6911</strain>
    </source>
</reference>
<comment type="caution">
    <text evidence="1">The sequence shown here is derived from an EMBL/GenBank/DDBJ whole genome shotgun (WGS) entry which is preliminary data.</text>
</comment>
<protein>
    <submittedName>
        <fullName evidence="1">Uncharacterized protein</fullName>
    </submittedName>
</protein>
<name>A0A1U7M5W7_TISCR</name>
<dbReference type="Proteomes" id="UP000186112">
    <property type="component" value="Unassembled WGS sequence"/>
</dbReference>
<proteinExistence type="predicted"/>
<sequence length="78" mass="9189">MRDSGCSKAGGINFDIIEIIYCRKGEFSGQSNPIIYYWRYNRFKKYKKRSEIQTKLNNVLTNVNKNYKNILYLSGPLL</sequence>